<accession>A0A223HXF2</accession>
<reference evidence="1 2" key="1">
    <citation type="submission" date="2016-08" db="EMBL/GenBank/DDBJ databases">
        <title>A novel genetic cassette of butanologenic Thermoanaerobacterium thermosaccharolyticum that directly convert cellulose to butanol.</title>
        <authorList>
            <person name="Li T."/>
            <person name="He J."/>
        </authorList>
    </citation>
    <scope>NUCLEOTIDE SEQUENCE [LARGE SCALE GENOMIC DNA]</scope>
    <source>
        <strain evidence="1 2">TG57</strain>
    </source>
</reference>
<proteinExistence type="predicted"/>
<name>A0A223HXF2_THETR</name>
<dbReference type="EMBL" id="CP016893">
    <property type="protein sequence ID" value="AST56954.1"/>
    <property type="molecule type" value="Genomic_DNA"/>
</dbReference>
<sequence>MIKSYDLIKRERGNKIMKKTILLVFTALLVVTASFAYAYNYKFHFDMNTGYFGIPAYTEYAYKVTTNESAVIKVDYIQSAVRTGFVVVNSNGEERTDHYITNSPGSYLFKNYGMQQNYKYRVKAWTINGSDFVRYNLTGYWNPDEY</sequence>
<keyword evidence="1" id="KW-0675">Receptor</keyword>
<protein>
    <submittedName>
        <fullName evidence="1">TonB-dependent receptor</fullName>
    </submittedName>
</protein>
<dbReference type="AlphaFoldDB" id="A0A223HXF2"/>
<evidence type="ECO:0000313" key="1">
    <source>
        <dbReference type="EMBL" id="AST56954.1"/>
    </source>
</evidence>
<dbReference type="Proteomes" id="UP000214975">
    <property type="component" value="Chromosome"/>
</dbReference>
<organism evidence="1 2">
    <name type="scientific">Thermoanaerobacterium thermosaccharolyticum</name>
    <name type="common">Clostridium thermosaccharolyticum</name>
    <dbReference type="NCBI Taxonomy" id="1517"/>
    <lineage>
        <taxon>Bacteria</taxon>
        <taxon>Bacillati</taxon>
        <taxon>Bacillota</taxon>
        <taxon>Clostridia</taxon>
        <taxon>Thermoanaerobacterales</taxon>
        <taxon>Thermoanaerobacteraceae</taxon>
        <taxon>Thermoanaerobacterium</taxon>
    </lineage>
</organism>
<evidence type="ECO:0000313" key="2">
    <source>
        <dbReference type="Proteomes" id="UP000214975"/>
    </source>
</evidence>
<gene>
    <name evidence="1" type="ORF">Thert_00808</name>
</gene>